<protein>
    <submittedName>
        <fullName evidence="1">Uncharacterized protein</fullName>
    </submittedName>
</protein>
<gene>
    <name evidence="1" type="ORF">A3D08_01880</name>
</gene>
<dbReference type="EMBL" id="MFZT01000024">
    <property type="protein sequence ID" value="OGK31277.1"/>
    <property type="molecule type" value="Genomic_DNA"/>
</dbReference>
<accession>A0A1F7HJ52</accession>
<organism evidence="1 2">
    <name type="scientific">Candidatus Roizmanbacteria bacterium RIFCSPHIGHO2_02_FULL_43_11</name>
    <dbReference type="NCBI Taxonomy" id="1802043"/>
    <lineage>
        <taxon>Bacteria</taxon>
        <taxon>Candidatus Roizmaniibacteriota</taxon>
    </lineage>
</organism>
<dbReference type="Proteomes" id="UP000178098">
    <property type="component" value="Unassembled WGS sequence"/>
</dbReference>
<name>A0A1F7HJ52_9BACT</name>
<comment type="caution">
    <text evidence="1">The sequence shown here is derived from an EMBL/GenBank/DDBJ whole genome shotgun (WGS) entry which is preliminary data.</text>
</comment>
<evidence type="ECO:0000313" key="2">
    <source>
        <dbReference type="Proteomes" id="UP000178098"/>
    </source>
</evidence>
<sequence>MVDRKIHSESKVFTQIAPALSGAIGLLLRVPVGNPEFPGSYIPPQDSPNIRMLRKHLADIHFGLLLQLRLDDLDTMRVNVGRILELLPPPQRNFFDEFFAQHTVGTDIHPSQDYSDAYALYRIALARLAEMRAASLITINSQKYANLPFAHVETSWIHSLHPEIMWGILCRMYGLIDSLTHSGMELGFAETMTLPEISHILAIEAGPVSHAPGFV</sequence>
<reference evidence="1 2" key="1">
    <citation type="journal article" date="2016" name="Nat. Commun.">
        <title>Thousands of microbial genomes shed light on interconnected biogeochemical processes in an aquifer system.</title>
        <authorList>
            <person name="Anantharaman K."/>
            <person name="Brown C.T."/>
            <person name="Hug L.A."/>
            <person name="Sharon I."/>
            <person name="Castelle C.J."/>
            <person name="Probst A.J."/>
            <person name="Thomas B.C."/>
            <person name="Singh A."/>
            <person name="Wilkins M.J."/>
            <person name="Karaoz U."/>
            <person name="Brodie E.L."/>
            <person name="Williams K.H."/>
            <person name="Hubbard S.S."/>
            <person name="Banfield J.F."/>
        </authorList>
    </citation>
    <scope>NUCLEOTIDE SEQUENCE [LARGE SCALE GENOMIC DNA]</scope>
</reference>
<dbReference type="AlphaFoldDB" id="A0A1F7HJ52"/>
<evidence type="ECO:0000313" key="1">
    <source>
        <dbReference type="EMBL" id="OGK31277.1"/>
    </source>
</evidence>
<proteinExistence type="predicted"/>